<evidence type="ECO:0000256" key="5">
    <source>
        <dbReference type="ARBA" id="ARBA00023128"/>
    </source>
</evidence>
<dbReference type="SUPFAM" id="SSF64602">
    <property type="entry name" value="F1 ATPase inhibitor, IF1, C-terminal domain"/>
    <property type="match status" value="1"/>
</dbReference>
<comment type="similarity">
    <text evidence="2">Belongs to the ATPase inhibitor family.</text>
</comment>
<dbReference type="InterPro" id="IPR007648">
    <property type="entry name" value="ATPase_inhibitor_mt"/>
</dbReference>
<feature type="coiled-coil region" evidence="6">
    <location>
        <begin position="68"/>
        <end position="102"/>
    </location>
</feature>
<evidence type="ECO:0000256" key="4">
    <source>
        <dbReference type="ARBA" id="ARBA00023054"/>
    </source>
</evidence>
<evidence type="ECO:0000256" key="2">
    <source>
        <dbReference type="ARBA" id="ARBA00010901"/>
    </source>
</evidence>
<evidence type="ECO:0000256" key="6">
    <source>
        <dbReference type="SAM" id="Coils"/>
    </source>
</evidence>
<evidence type="ECO:0000313" key="7">
    <source>
        <dbReference type="EMBL" id="CAD7272720.1"/>
    </source>
</evidence>
<dbReference type="Proteomes" id="UP000678499">
    <property type="component" value="Unassembled WGS sequence"/>
</dbReference>
<dbReference type="EMBL" id="CAJPEX010013506">
    <property type="protein sequence ID" value="CAG0925480.1"/>
    <property type="molecule type" value="Genomic_DNA"/>
</dbReference>
<keyword evidence="4 6" id="KW-0175">Coiled coil</keyword>
<keyword evidence="9" id="KW-1185">Reference proteome</keyword>
<evidence type="ECO:0008006" key="10">
    <source>
        <dbReference type="Google" id="ProtNLM"/>
    </source>
</evidence>
<dbReference type="EMBL" id="OA895543">
    <property type="protein sequence ID" value="CAD7285328.1"/>
    <property type="molecule type" value="Genomic_DNA"/>
</dbReference>
<dbReference type="Pfam" id="PF04568">
    <property type="entry name" value="IATP"/>
    <property type="match status" value="1"/>
</dbReference>
<sequence>MAVARSSYALLFASKRCLASRHALRISASRMSSDKSGSGRDGAIREAGGAFGKREAAQEEQFFRKLQAEQFSKMKERLEDEIEHHEEEIDRHRKAIKKILAKKADLDKH</sequence>
<protein>
    <recommendedName>
        <fullName evidence="10">ATPase inhibitor, mitochondrial</fullName>
    </recommendedName>
</protein>
<accession>A0A7R9BCP5</accession>
<evidence type="ECO:0000313" key="8">
    <source>
        <dbReference type="EMBL" id="CAD7285328.1"/>
    </source>
</evidence>
<dbReference type="PANTHER" id="PTHR48417">
    <property type="entry name" value="ATP SYNTHASE F1 SUBUNIT EPSILON"/>
    <property type="match status" value="1"/>
</dbReference>
<evidence type="ECO:0000313" key="9">
    <source>
        <dbReference type="Proteomes" id="UP000678499"/>
    </source>
</evidence>
<dbReference type="GO" id="GO:0005739">
    <property type="term" value="C:mitochondrion"/>
    <property type="evidence" value="ECO:0007669"/>
    <property type="project" value="UniProtKB-SubCell"/>
</dbReference>
<dbReference type="GO" id="GO:0042030">
    <property type="term" value="F:ATPase inhibitor activity"/>
    <property type="evidence" value="ECO:0007669"/>
    <property type="project" value="InterPro"/>
</dbReference>
<name>A0A7R9BCP5_9CRUS</name>
<keyword evidence="5" id="KW-0496">Mitochondrion</keyword>
<keyword evidence="3" id="KW-0809">Transit peptide</keyword>
<comment type="subcellular location">
    <subcellularLocation>
        <location evidence="1">Mitochondrion</location>
    </subcellularLocation>
</comment>
<dbReference type="OrthoDB" id="10045676at2759"/>
<dbReference type="Gene3D" id="1.20.5.500">
    <property type="entry name" value="Single helix bin"/>
    <property type="match status" value="1"/>
</dbReference>
<evidence type="ECO:0000256" key="3">
    <source>
        <dbReference type="ARBA" id="ARBA00022946"/>
    </source>
</evidence>
<gene>
    <name evidence="8" type="ORF">NMOB1V02_LOCUS12930</name>
    <name evidence="7" type="ORF">NMOB1V02_LOCUS642</name>
</gene>
<dbReference type="EMBL" id="OA882093">
    <property type="protein sequence ID" value="CAD7272720.1"/>
    <property type="molecule type" value="Genomic_DNA"/>
</dbReference>
<dbReference type="EMBL" id="CAJPEX010000056">
    <property type="protein sequence ID" value="CAG0912872.1"/>
    <property type="molecule type" value="Genomic_DNA"/>
</dbReference>
<organism evidence="7">
    <name type="scientific">Notodromas monacha</name>
    <dbReference type="NCBI Taxonomy" id="399045"/>
    <lineage>
        <taxon>Eukaryota</taxon>
        <taxon>Metazoa</taxon>
        <taxon>Ecdysozoa</taxon>
        <taxon>Arthropoda</taxon>
        <taxon>Crustacea</taxon>
        <taxon>Oligostraca</taxon>
        <taxon>Ostracoda</taxon>
        <taxon>Podocopa</taxon>
        <taxon>Podocopida</taxon>
        <taxon>Cypridocopina</taxon>
        <taxon>Cypridoidea</taxon>
        <taxon>Cyprididae</taxon>
        <taxon>Notodromas</taxon>
    </lineage>
</organism>
<reference evidence="7" key="1">
    <citation type="submission" date="2020-11" db="EMBL/GenBank/DDBJ databases">
        <authorList>
            <person name="Tran Van P."/>
        </authorList>
    </citation>
    <scope>NUCLEOTIDE SEQUENCE</scope>
</reference>
<dbReference type="AlphaFoldDB" id="A0A7R9BCP5"/>
<dbReference type="PANTHER" id="PTHR48417:SF1">
    <property type="entry name" value="ATP SYNTHASE F1 SUBUNIT EPSILON"/>
    <property type="match status" value="1"/>
</dbReference>
<proteinExistence type="inferred from homology"/>
<evidence type="ECO:0000256" key="1">
    <source>
        <dbReference type="ARBA" id="ARBA00004173"/>
    </source>
</evidence>